<evidence type="ECO:0000256" key="2">
    <source>
        <dbReference type="ARBA" id="ARBA00002149"/>
    </source>
</evidence>
<reference evidence="14" key="1">
    <citation type="submission" date="2022-11" db="EMBL/GenBank/DDBJ databases">
        <authorList>
            <person name="Petersen C."/>
        </authorList>
    </citation>
    <scope>NUCLEOTIDE SEQUENCE</scope>
    <source>
        <strain evidence="14">IBT 30069</strain>
    </source>
</reference>
<comment type="caution">
    <text evidence="14">The sequence shown here is derived from an EMBL/GenBank/DDBJ whole genome shotgun (WGS) entry which is preliminary data.</text>
</comment>
<dbReference type="EMBL" id="JAPQKH010000008">
    <property type="protein sequence ID" value="KAJ5083191.1"/>
    <property type="molecule type" value="Genomic_DNA"/>
</dbReference>
<evidence type="ECO:0000256" key="11">
    <source>
        <dbReference type="ARBA" id="ARBA00023014"/>
    </source>
</evidence>
<evidence type="ECO:0000256" key="12">
    <source>
        <dbReference type="ARBA" id="ARBA00049097"/>
    </source>
</evidence>
<name>A0A9W9JVS1_9EURO</name>
<evidence type="ECO:0000256" key="7">
    <source>
        <dbReference type="ARBA" id="ARBA00022714"/>
    </source>
</evidence>
<dbReference type="EC" id="1.14.15.7" evidence="5"/>
<comment type="function">
    <text evidence="2">Catalyzes the first step of the osmoprotectant glycine betaine synthesis.</text>
</comment>
<evidence type="ECO:0000256" key="10">
    <source>
        <dbReference type="ARBA" id="ARBA00023004"/>
    </source>
</evidence>
<evidence type="ECO:0000259" key="13">
    <source>
        <dbReference type="PROSITE" id="PS51296"/>
    </source>
</evidence>
<dbReference type="InterPro" id="IPR017941">
    <property type="entry name" value="Rieske_2Fe-2S"/>
</dbReference>
<accession>A0A9W9JVS1</accession>
<dbReference type="InterPro" id="IPR015879">
    <property type="entry name" value="Ring_hydroxy_dOase_asu_C_dom"/>
</dbReference>
<dbReference type="Gene3D" id="2.102.10.10">
    <property type="entry name" value="Rieske [2Fe-2S] iron-sulphur domain"/>
    <property type="match status" value="1"/>
</dbReference>
<evidence type="ECO:0000256" key="3">
    <source>
        <dbReference type="ARBA" id="ARBA00004866"/>
    </source>
</evidence>
<keyword evidence="10" id="KW-0408">Iron</keyword>
<dbReference type="PRINTS" id="PR00090">
    <property type="entry name" value="RNGDIOXGNASE"/>
</dbReference>
<dbReference type="GO" id="GO:0051537">
    <property type="term" value="F:2 iron, 2 sulfur cluster binding"/>
    <property type="evidence" value="ECO:0007669"/>
    <property type="project" value="UniProtKB-KW"/>
</dbReference>
<dbReference type="OrthoDB" id="426882at2759"/>
<gene>
    <name evidence="14" type="ORF">N7456_012618</name>
</gene>
<dbReference type="InterPro" id="IPR001663">
    <property type="entry name" value="Rng_hydr_dOase-A"/>
</dbReference>
<reference evidence="14" key="2">
    <citation type="journal article" date="2023" name="IMA Fungus">
        <title>Comparative genomic study of the Penicillium genus elucidates a diverse pangenome and 15 lateral gene transfer events.</title>
        <authorList>
            <person name="Petersen C."/>
            <person name="Sorensen T."/>
            <person name="Nielsen M.R."/>
            <person name="Sondergaard T.E."/>
            <person name="Sorensen J.L."/>
            <person name="Fitzpatrick D.A."/>
            <person name="Frisvad J.C."/>
            <person name="Nielsen K.L."/>
        </authorList>
    </citation>
    <scope>NUCLEOTIDE SEQUENCE</scope>
    <source>
        <strain evidence="14">IBT 30069</strain>
    </source>
</reference>
<dbReference type="InterPro" id="IPR036922">
    <property type="entry name" value="Rieske_2Fe-2S_sf"/>
</dbReference>
<evidence type="ECO:0000256" key="1">
    <source>
        <dbReference type="ARBA" id="ARBA00001962"/>
    </source>
</evidence>
<keyword evidence="8" id="KW-0479">Metal-binding</keyword>
<feature type="domain" description="Rieske" evidence="13">
    <location>
        <begin position="54"/>
        <end position="141"/>
    </location>
</feature>
<organism evidence="14 15">
    <name type="scientific">Penicillium angulare</name>
    <dbReference type="NCBI Taxonomy" id="116970"/>
    <lineage>
        <taxon>Eukaryota</taxon>
        <taxon>Fungi</taxon>
        <taxon>Dikarya</taxon>
        <taxon>Ascomycota</taxon>
        <taxon>Pezizomycotina</taxon>
        <taxon>Eurotiomycetes</taxon>
        <taxon>Eurotiomycetidae</taxon>
        <taxon>Eurotiales</taxon>
        <taxon>Aspergillaceae</taxon>
        <taxon>Penicillium</taxon>
    </lineage>
</organism>
<keyword evidence="9" id="KW-0560">Oxidoreductase</keyword>
<evidence type="ECO:0000256" key="4">
    <source>
        <dbReference type="ARBA" id="ARBA00010848"/>
    </source>
</evidence>
<dbReference type="Gene3D" id="3.90.380.10">
    <property type="entry name" value="Naphthalene 1,2-dioxygenase Alpha Subunit, Chain A, domain 1"/>
    <property type="match status" value="2"/>
</dbReference>
<dbReference type="GO" id="GO:0005506">
    <property type="term" value="F:iron ion binding"/>
    <property type="evidence" value="ECO:0007669"/>
    <property type="project" value="InterPro"/>
</dbReference>
<dbReference type="PANTHER" id="PTHR43756:SF5">
    <property type="entry name" value="CHOLINE MONOOXYGENASE, CHLOROPLASTIC"/>
    <property type="match status" value="1"/>
</dbReference>
<dbReference type="AlphaFoldDB" id="A0A9W9JVS1"/>
<protein>
    <recommendedName>
        <fullName evidence="6">Choline monooxygenase, chloroplastic</fullName>
        <ecNumber evidence="5">1.14.15.7</ecNumber>
    </recommendedName>
</protein>
<keyword evidence="11" id="KW-0411">Iron-sulfur</keyword>
<evidence type="ECO:0000313" key="14">
    <source>
        <dbReference type="EMBL" id="KAJ5083191.1"/>
    </source>
</evidence>
<dbReference type="CDD" id="cd00680">
    <property type="entry name" value="RHO_alpha_C"/>
    <property type="match status" value="1"/>
</dbReference>
<comment type="cofactor">
    <cofactor evidence="1">
        <name>Fe cation</name>
        <dbReference type="ChEBI" id="CHEBI:24875"/>
    </cofactor>
</comment>
<evidence type="ECO:0000256" key="9">
    <source>
        <dbReference type="ARBA" id="ARBA00023002"/>
    </source>
</evidence>
<keyword evidence="15" id="KW-1185">Reference proteome</keyword>
<evidence type="ECO:0000313" key="15">
    <source>
        <dbReference type="Proteomes" id="UP001149165"/>
    </source>
</evidence>
<keyword evidence="7" id="KW-0001">2Fe-2S</keyword>
<sequence length="437" mass="49478">MPSMLKSFLGFTDPAGVKGPNENLTTRALPANWYTSQEMYELERRAIFSRKWLLTTHKLRLANTGDYLKYSIAGFPFILVRDREGNINAFHNVCRHRAFPVVADDADSGSTRIFSCKYHGWSYGLNGKLAKAPGYQELEGFDKSQNGLFSIHTHIDGNGFIWVNLDSADKPEVSWEQDFDGIDLQSRFKDFDFNDYEFDHTWDMEGEFNWKILADNYNECYHCQTAHPDVPSVADLETYDVDTKDGSIIHNPGTTPEQVAKGMTIASTYYFPNASMTVSPHFFFMQRFIPTSPTTCSMRYEVYRKKDSTSENFDLVNNMFKRIMAEDKELCTQAQKNLNTGVFVNGELHPKMEKGPLYFQSVVRDIVTDFHKREEGTGREIWPSRQALPTTATTSQDDMDFCINLTTQKASDCSSQTNAGGCCGGGCQSGGKEALAY</sequence>
<proteinExistence type="inferred from homology"/>
<evidence type="ECO:0000256" key="5">
    <source>
        <dbReference type="ARBA" id="ARBA00012763"/>
    </source>
</evidence>
<dbReference type="Proteomes" id="UP001149165">
    <property type="component" value="Unassembled WGS sequence"/>
</dbReference>
<evidence type="ECO:0000256" key="6">
    <source>
        <dbReference type="ARBA" id="ARBA00014931"/>
    </source>
</evidence>
<comment type="similarity">
    <text evidence="4">Belongs to the choline monooxygenase family.</text>
</comment>
<evidence type="ECO:0000256" key="8">
    <source>
        <dbReference type="ARBA" id="ARBA00022723"/>
    </source>
</evidence>
<dbReference type="Pfam" id="PF00355">
    <property type="entry name" value="Rieske"/>
    <property type="match status" value="1"/>
</dbReference>
<comment type="pathway">
    <text evidence="3">Amine and polyamine biosynthesis; betaine biosynthesis via choline pathway; betaine aldehyde from choline (monooxygenase route): step 1/1.</text>
</comment>
<dbReference type="PROSITE" id="PS51296">
    <property type="entry name" value="RIESKE"/>
    <property type="match status" value="1"/>
</dbReference>
<dbReference type="CDD" id="cd03469">
    <property type="entry name" value="Rieske_RO_Alpha_N"/>
    <property type="match status" value="1"/>
</dbReference>
<dbReference type="GO" id="GO:0019133">
    <property type="term" value="F:choline monooxygenase activity"/>
    <property type="evidence" value="ECO:0007669"/>
    <property type="project" value="UniProtKB-EC"/>
</dbReference>
<comment type="catalytic activity">
    <reaction evidence="12">
        <text>choline + 2 reduced [2Fe-2S]-[ferredoxin] + O2 + 2 H(+) = betaine aldehyde hydrate + 2 oxidized [2Fe-2S]-[ferredoxin] + H2O</text>
        <dbReference type="Rhea" id="RHEA:17769"/>
        <dbReference type="Rhea" id="RHEA-COMP:10000"/>
        <dbReference type="Rhea" id="RHEA-COMP:10001"/>
        <dbReference type="ChEBI" id="CHEBI:15354"/>
        <dbReference type="ChEBI" id="CHEBI:15377"/>
        <dbReference type="ChEBI" id="CHEBI:15378"/>
        <dbReference type="ChEBI" id="CHEBI:15379"/>
        <dbReference type="ChEBI" id="CHEBI:15870"/>
        <dbReference type="ChEBI" id="CHEBI:33737"/>
        <dbReference type="ChEBI" id="CHEBI:33738"/>
        <dbReference type="EC" id="1.14.15.7"/>
    </reaction>
</comment>
<dbReference type="SUPFAM" id="SSF55961">
    <property type="entry name" value="Bet v1-like"/>
    <property type="match status" value="1"/>
</dbReference>
<dbReference type="Pfam" id="PF00848">
    <property type="entry name" value="Ring_hydroxyl_A"/>
    <property type="match status" value="2"/>
</dbReference>
<dbReference type="SUPFAM" id="SSF50022">
    <property type="entry name" value="ISP domain"/>
    <property type="match status" value="1"/>
</dbReference>
<dbReference type="PANTHER" id="PTHR43756">
    <property type="entry name" value="CHOLINE MONOOXYGENASE, CHLOROPLASTIC"/>
    <property type="match status" value="1"/>
</dbReference>